<proteinExistence type="predicted"/>
<dbReference type="InterPro" id="IPR032675">
    <property type="entry name" value="LRR_dom_sf"/>
</dbReference>
<dbReference type="InterPro" id="IPR053772">
    <property type="entry name" value="At1g61320/At1g61330-like"/>
</dbReference>
<evidence type="ECO:0000313" key="3">
    <source>
        <dbReference type="EMBL" id="CAI0439325.1"/>
    </source>
</evidence>
<dbReference type="EMBL" id="CAMGYJ010000006">
    <property type="protein sequence ID" value="CAI0439325.1"/>
    <property type="molecule type" value="Genomic_DNA"/>
</dbReference>
<feature type="domain" description="F-box" evidence="1">
    <location>
        <begin position="106"/>
        <end position="142"/>
    </location>
</feature>
<dbReference type="Gene3D" id="3.80.10.10">
    <property type="entry name" value="Ribonuclease Inhibitor"/>
    <property type="match status" value="1"/>
</dbReference>
<dbReference type="InterPro" id="IPR001810">
    <property type="entry name" value="F-box_dom"/>
</dbReference>
<dbReference type="Pfam" id="PF24758">
    <property type="entry name" value="LRR_At5g56370"/>
    <property type="match status" value="1"/>
</dbReference>
<dbReference type="InterPro" id="IPR055411">
    <property type="entry name" value="LRR_FXL15/At3g58940/PEG3-like"/>
</dbReference>
<protein>
    <recommendedName>
        <fullName evidence="5">F-box protein</fullName>
    </recommendedName>
</protein>
<evidence type="ECO:0008006" key="5">
    <source>
        <dbReference type="Google" id="ProtNLM"/>
    </source>
</evidence>
<name>A0AAV0LYT9_9ROSI</name>
<dbReference type="PANTHER" id="PTHR34145">
    <property type="entry name" value="OS02G0105600 PROTEIN"/>
    <property type="match status" value="1"/>
</dbReference>
<comment type="caution">
    <text evidence="3">The sequence shown here is derived from an EMBL/GenBank/DDBJ whole genome shotgun (WGS) entry which is preliminary data.</text>
</comment>
<gene>
    <name evidence="3" type="ORF">LITE_LOCUS26103</name>
</gene>
<dbReference type="SUPFAM" id="SSF52047">
    <property type="entry name" value="RNI-like"/>
    <property type="match status" value="1"/>
</dbReference>
<feature type="non-terminal residue" evidence="3">
    <location>
        <position position="1"/>
    </location>
</feature>
<dbReference type="PANTHER" id="PTHR34145:SF28">
    <property type="entry name" value="F-BOX DOMAIN-CONTAINING PROTEIN"/>
    <property type="match status" value="1"/>
</dbReference>
<organism evidence="3 4">
    <name type="scientific">Linum tenue</name>
    <dbReference type="NCBI Taxonomy" id="586396"/>
    <lineage>
        <taxon>Eukaryota</taxon>
        <taxon>Viridiplantae</taxon>
        <taxon>Streptophyta</taxon>
        <taxon>Embryophyta</taxon>
        <taxon>Tracheophyta</taxon>
        <taxon>Spermatophyta</taxon>
        <taxon>Magnoliopsida</taxon>
        <taxon>eudicotyledons</taxon>
        <taxon>Gunneridae</taxon>
        <taxon>Pentapetalae</taxon>
        <taxon>rosids</taxon>
        <taxon>fabids</taxon>
        <taxon>Malpighiales</taxon>
        <taxon>Linaceae</taxon>
        <taxon>Linum</taxon>
    </lineage>
</organism>
<dbReference type="Proteomes" id="UP001154282">
    <property type="component" value="Unassembled WGS sequence"/>
</dbReference>
<dbReference type="AlphaFoldDB" id="A0AAV0LYT9"/>
<evidence type="ECO:0000313" key="4">
    <source>
        <dbReference type="Proteomes" id="UP001154282"/>
    </source>
</evidence>
<evidence type="ECO:0000259" key="2">
    <source>
        <dbReference type="Pfam" id="PF24758"/>
    </source>
</evidence>
<dbReference type="SUPFAM" id="SSF81383">
    <property type="entry name" value="F-box domain"/>
    <property type="match status" value="1"/>
</dbReference>
<reference evidence="3" key="1">
    <citation type="submission" date="2022-08" db="EMBL/GenBank/DDBJ databases">
        <authorList>
            <person name="Gutierrez-Valencia J."/>
        </authorList>
    </citation>
    <scope>NUCLEOTIDE SEQUENCE</scope>
</reference>
<dbReference type="InterPro" id="IPR036047">
    <property type="entry name" value="F-box-like_dom_sf"/>
</dbReference>
<accession>A0AAV0LYT9</accession>
<keyword evidence="4" id="KW-1185">Reference proteome</keyword>
<sequence>KKKKDRESPDTDFEKFQILKTSPSRSQLPKRTIRASSFSHFFFFSWDSPFLPSRPTPGHGTQTSLLSYHLFLLSFQVLSLLQSGVFFSVTTKKKTACFLVSQFRMESLPDAIVQSIFSYMNNAKDVAICNSVSKSWKDSLCYIRSLYFPRSTFDNYNGVDHPDTIVWRMVAAVVHLEELVVYCPFTSKGLASWLLRAGSSLRQLELRMDNIAEYQQGCSEALTSKVDCLGYARNLESLKLWGVLMMNAPKWDVFPKLQNLEVVGARLEDSALSSALQACPNLKTLVLLGCEGSRNVSIDLPHLQQCKLDFYGVGNCSITLNSPKVEVLEIQGCSWIRVRETKCLKNLTISNSAGRVYMVDFGKLMALESLTMRGIQWCWDAVRKMLECASEVKQLFMKVEFTGDFDSLDPFPEVDLVDFFNSHPKLQKFDIHGAMFASLCHKNSLRNLNSRFVIPSLEEVVVTVRSPLKAEQKINTLESLLKYGKNMKTMAIRILQMKSSHSCADDFFDDICRFQRLNRKIVRIE</sequence>
<evidence type="ECO:0000259" key="1">
    <source>
        <dbReference type="Pfam" id="PF12937"/>
    </source>
</evidence>
<dbReference type="Pfam" id="PF12937">
    <property type="entry name" value="F-box-like"/>
    <property type="match status" value="1"/>
</dbReference>
<feature type="domain" description="F-box/LRR-repeat protein 15/At3g58940/PEG3-like LRR" evidence="2">
    <location>
        <begin position="234"/>
        <end position="315"/>
    </location>
</feature>